<comment type="similarity">
    <text evidence="1 4">Belongs to the glycosyl hydrolase 1 family.</text>
</comment>
<organism evidence="5 6">
    <name type="scientific">Ajellomyces capsulatus</name>
    <name type="common">Darling's disease fungus</name>
    <name type="synonym">Histoplasma capsulatum</name>
    <dbReference type="NCBI Taxonomy" id="5037"/>
    <lineage>
        <taxon>Eukaryota</taxon>
        <taxon>Fungi</taxon>
        <taxon>Dikarya</taxon>
        <taxon>Ascomycota</taxon>
        <taxon>Pezizomycotina</taxon>
        <taxon>Eurotiomycetes</taxon>
        <taxon>Eurotiomycetidae</taxon>
        <taxon>Onygenales</taxon>
        <taxon>Ajellomycetaceae</taxon>
        <taxon>Histoplasma</taxon>
    </lineage>
</organism>
<evidence type="ECO:0000256" key="4">
    <source>
        <dbReference type="RuleBase" id="RU003690"/>
    </source>
</evidence>
<keyword evidence="3" id="KW-0326">Glycosidase</keyword>
<dbReference type="Gene3D" id="3.20.20.80">
    <property type="entry name" value="Glycosidases"/>
    <property type="match status" value="1"/>
</dbReference>
<dbReference type="EMBL" id="CP069115">
    <property type="protein sequence ID" value="QSS65298.1"/>
    <property type="molecule type" value="Genomic_DNA"/>
</dbReference>
<evidence type="ECO:0000313" key="6">
    <source>
        <dbReference type="Proteomes" id="UP000663671"/>
    </source>
</evidence>
<dbReference type="InterPro" id="IPR001360">
    <property type="entry name" value="Glyco_hydro_1"/>
</dbReference>
<dbReference type="GO" id="GO:0008422">
    <property type="term" value="F:beta-glucosidase activity"/>
    <property type="evidence" value="ECO:0007669"/>
    <property type="project" value="TreeGrafter"/>
</dbReference>
<evidence type="ECO:0000256" key="3">
    <source>
        <dbReference type="ARBA" id="ARBA00023295"/>
    </source>
</evidence>
<dbReference type="InterPro" id="IPR017853">
    <property type="entry name" value="GH"/>
</dbReference>
<dbReference type="GO" id="GO:0005975">
    <property type="term" value="P:carbohydrate metabolic process"/>
    <property type="evidence" value="ECO:0007669"/>
    <property type="project" value="InterPro"/>
</dbReference>
<dbReference type="Pfam" id="PF00232">
    <property type="entry name" value="Glyco_hydro_1"/>
    <property type="match status" value="2"/>
</dbReference>
<dbReference type="VEuPathDB" id="FungiDB:I7I51_06140"/>
<gene>
    <name evidence="5" type="ORF">I7I51_06140</name>
</gene>
<accession>A0A8A1MF99</accession>
<evidence type="ECO:0000256" key="2">
    <source>
        <dbReference type="ARBA" id="ARBA00022801"/>
    </source>
</evidence>
<dbReference type="PANTHER" id="PTHR10353">
    <property type="entry name" value="GLYCOSYL HYDROLASE"/>
    <property type="match status" value="1"/>
</dbReference>
<dbReference type="AlphaFoldDB" id="A0A8A1MF99"/>
<reference evidence="5" key="1">
    <citation type="submission" date="2021-01" db="EMBL/GenBank/DDBJ databases">
        <title>Chromosome-level genome assembly of a human fungal pathogen reveals clustering of transcriptionally co-regulated genes.</title>
        <authorList>
            <person name="Voorhies M."/>
            <person name="Cohen S."/>
            <person name="Shea T.P."/>
            <person name="Petrus S."/>
            <person name="Munoz J.F."/>
            <person name="Poplawski S."/>
            <person name="Goldman W.E."/>
            <person name="Michael T."/>
            <person name="Cuomo C.A."/>
            <person name="Sil A."/>
            <person name="Beyhan S."/>
        </authorList>
    </citation>
    <scope>NUCLEOTIDE SEQUENCE</scope>
    <source>
        <strain evidence="5">WU24</strain>
    </source>
</reference>
<evidence type="ECO:0000313" key="5">
    <source>
        <dbReference type="EMBL" id="QSS65298.1"/>
    </source>
</evidence>
<keyword evidence="2" id="KW-0378">Hydrolase</keyword>
<dbReference type="SUPFAM" id="SSF51445">
    <property type="entry name" value="(Trans)glycosidases"/>
    <property type="match status" value="1"/>
</dbReference>
<sequence>MLFWVAETRIGANAEYNWLSRELFIQLGRVSFDGVRSRSQRALCGEAGLGMNGSRTIPLGGDENDTNNENGLQHYVKFVNDLLVPVLLSPMITLLHWDIPRCSRDRSKSAGDDSSRDPWIVGHNLLVAHGVAVNIYREEFKTIDGGEIGITLNGEFDFFYRTADIKADMTKSIGDWILPWDPESLADVEADSRKPEFSISWFAGPIYFCKCPDSILRQLGDPLPAWTEEDRALVQSSNDFYCMNHYRAHFIKNNGETLMEGRNESAVGPETQSEWLLPYLLGFRKLLKWLSDRYDRPKI</sequence>
<name>A0A8A1MF99_AJECA</name>
<dbReference type="Proteomes" id="UP000663671">
    <property type="component" value="Chromosome 3"/>
</dbReference>
<dbReference type="PANTHER" id="PTHR10353:SF36">
    <property type="entry name" value="LP05116P"/>
    <property type="match status" value="1"/>
</dbReference>
<evidence type="ECO:0000256" key="1">
    <source>
        <dbReference type="ARBA" id="ARBA00010838"/>
    </source>
</evidence>
<proteinExistence type="inferred from homology"/>
<dbReference type="OrthoDB" id="65569at2759"/>
<protein>
    <submittedName>
        <fullName evidence="5">Uncharacterized protein</fullName>
    </submittedName>
</protein>